<evidence type="ECO:0000313" key="1">
    <source>
        <dbReference type="EMBL" id="JAH26623.1"/>
    </source>
</evidence>
<dbReference type="AlphaFoldDB" id="A0A0E9RE53"/>
<reference evidence="1" key="2">
    <citation type="journal article" date="2015" name="Fish Shellfish Immunol.">
        <title>Early steps in the European eel (Anguilla anguilla)-Vibrio vulnificus interaction in the gills: Role of the RtxA13 toxin.</title>
        <authorList>
            <person name="Callol A."/>
            <person name="Pajuelo D."/>
            <person name="Ebbesson L."/>
            <person name="Teles M."/>
            <person name="MacKenzie S."/>
            <person name="Amaro C."/>
        </authorList>
    </citation>
    <scope>NUCLEOTIDE SEQUENCE</scope>
</reference>
<sequence>MFDTCLAFGEVLVGPSDAIPFSTEVLDRYEFRSHLPGFKNHVNYHKNILPLTI</sequence>
<name>A0A0E9RE53_ANGAN</name>
<reference evidence="1" key="1">
    <citation type="submission" date="2014-11" db="EMBL/GenBank/DDBJ databases">
        <authorList>
            <person name="Amaro Gonzalez C."/>
        </authorList>
    </citation>
    <scope>NUCLEOTIDE SEQUENCE</scope>
</reference>
<organism evidence="1">
    <name type="scientific">Anguilla anguilla</name>
    <name type="common">European freshwater eel</name>
    <name type="synonym">Muraena anguilla</name>
    <dbReference type="NCBI Taxonomy" id="7936"/>
    <lineage>
        <taxon>Eukaryota</taxon>
        <taxon>Metazoa</taxon>
        <taxon>Chordata</taxon>
        <taxon>Craniata</taxon>
        <taxon>Vertebrata</taxon>
        <taxon>Euteleostomi</taxon>
        <taxon>Actinopterygii</taxon>
        <taxon>Neopterygii</taxon>
        <taxon>Teleostei</taxon>
        <taxon>Anguilliformes</taxon>
        <taxon>Anguillidae</taxon>
        <taxon>Anguilla</taxon>
    </lineage>
</organism>
<protein>
    <submittedName>
        <fullName evidence="1">Uncharacterized protein</fullName>
    </submittedName>
</protein>
<proteinExistence type="predicted"/>
<accession>A0A0E9RE53</accession>
<dbReference type="EMBL" id="GBXM01081954">
    <property type="protein sequence ID" value="JAH26623.1"/>
    <property type="molecule type" value="Transcribed_RNA"/>
</dbReference>